<feature type="region of interest" description="Disordered" evidence="1">
    <location>
        <begin position="50"/>
        <end position="98"/>
    </location>
</feature>
<name>A0ABV0J2W1_9CYAN</name>
<gene>
    <name evidence="2" type="ORF">NC998_03280</name>
</gene>
<reference evidence="2 3" key="1">
    <citation type="submission" date="2022-04" db="EMBL/GenBank/DDBJ databases">
        <title>Positive selection, recombination, and allopatry shape intraspecific diversity of widespread and dominant cyanobacteria.</title>
        <authorList>
            <person name="Wei J."/>
            <person name="Shu W."/>
            <person name="Hu C."/>
        </authorList>
    </citation>
    <scope>NUCLEOTIDE SEQUENCE [LARGE SCALE GENOMIC DNA]</scope>
    <source>
        <strain evidence="2 3">GB2-A4</strain>
    </source>
</reference>
<evidence type="ECO:0000256" key="1">
    <source>
        <dbReference type="SAM" id="MobiDB-lite"/>
    </source>
</evidence>
<feature type="region of interest" description="Disordered" evidence="1">
    <location>
        <begin position="176"/>
        <end position="227"/>
    </location>
</feature>
<feature type="compositionally biased region" description="Polar residues" evidence="1">
    <location>
        <begin position="53"/>
        <end position="98"/>
    </location>
</feature>
<feature type="compositionally biased region" description="Pro residues" evidence="1">
    <location>
        <begin position="187"/>
        <end position="211"/>
    </location>
</feature>
<dbReference type="Proteomes" id="UP001464891">
    <property type="component" value="Unassembled WGS sequence"/>
</dbReference>
<evidence type="ECO:0000313" key="2">
    <source>
        <dbReference type="EMBL" id="MEP0816115.1"/>
    </source>
</evidence>
<keyword evidence="3" id="KW-1185">Reference proteome</keyword>
<proteinExistence type="predicted"/>
<dbReference type="SUPFAM" id="SSF101447">
    <property type="entry name" value="Formin homology 2 domain (FH2 domain)"/>
    <property type="match status" value="1"/>
</dbReference>
<dbReference type="EMBL" id="JAMPKM010000001">
    <property type="protein sequence ID" value="MEP0816115.1"/>
    <property type="molecule type" value="Genomic_DNA"/>
</dbReference>
<accession>A0ABV0J2W1</accession>
<protein>
    <submittedName>
        <fullName evidence="2">Uncharacterized protein</fullName>
    </submittedName>
</protein>
<sequence length="515" mass="55661">MFFPSSRHLRSPSLPFWSLGIWILGGTGVQAIATTSSSLDPAASAILAELQPRSEQSTSEIATHTATETDIQTASSLPAQHSSASALSLEPATTPSTSLENAAIAPEKPNSLEPESLGLPNSQALSSETAIMSATENQALAESDKQLASSVALLFPTVAVEPETITGVATTTYIATSGPENFNPELRVPPPPPPPPPLPPPALPPPAPAPLETPQEPEPVTASQKSNPFKLENLQINFRDNQDQSGQHNQWIEPTAQFQLGNKGDRLLVKTGFNTFEEPETETITNIPIQIGWQTKVGKSTLQVAAGVDFFNRLPAALNLDAQASVPLTPSLTVTGVLEQGPYKANARTLENQITAWRFGPNLFWQIDRKTTLFSSFRVGLYNDGNSETQSFSRLERKFGQFHVAANLFSWNVRKDMQAQSGYFSPPNFLVYNGEVGWQGKPFDFLTCRLTANLGGQRLKDTSTNGYSYQGLCTAELSPSIEIDLGYTVSNIFTRETGESGAQSDAVVSQLRVKF</sequence>
<organism evidence="2 3">
    <name type="scientific">Trichocoleus desertorum GB2-A4</name>
    <dbReference type="NCBI Taxonomy" id="2933944"/>
    <lineage>
        <taxon>Bacteria</taxon>
        <taxon>Bacillati</taxon>
        <taxon>Cyanobacteriota</taxon>
        <taxon>Cyanophyceae</taxon>
        <taxon>Leptolyngbyales</taxon>
        <taxon>Trichocoleusaceae</taxon>
        <taxon>Trichocoleus</taxon>
    </lineage>
</organism>
<evidence type="ECO:0000313" key="3">
    <source>
        <dbReference type="Proteomes" id="UP001464891"/>
    </source>
</evidence>
<dbReference type="RefSeq" id="WP_190431810.1">
    <property type="nucleotide sequence ID" value="NZ_JAMPKM010000001.1"/>
</dbReference>
<comment type="caution">
    <text evidence="2">The sequence shown here is derived from an EMBL/GenBank/DDBJ whole genome shotgun (WGS) entry which is preliminary data.</text>
</comment>